<dbReference type="NCBIfam" id="TIGR02917">
    <property type="entry name" value="PEP_TPR_lipo"/>
    <property type="match status" value="1"/>
</dbReference>
<feature type="coiled-coil region" evidence="2">
    <location>
        <begin position="201"/>
        <end position="258"/>
    </location>
</feature>
<dbReference type="PROSITE" id="PS50005">
    <property type="entry name" value="TPR"/>
    <property type="match status" value="7"/>
</dbReference>
<feature type="repeat" description="TPR" evidence="1">
    <location>
        <begin position="297"/>
        <end position="330"/>
    </location>
</feature>
<dbReference type="Pfam" id="PF13432">
    <property type="entry name" value="TPR_16"/>
    <property type="match status" value="6"/>
</dbReference>
<protein>
    <submittedName>
        <fullName evidence="3">PEP-CTERM system TPR-repeat protein PrsT</fullName>
    </submittedName>
</protein>
<sequence>MQRVLTLILVLLLAGCDGLGGMTDAEYVARAQDYLDRGELSAASIELKNALSENPQNTQARWLLGKLYVDSGNFPGAEKELSRAKDLGVSSESVLPLLGQTYLRLGKYEQVIALADRSGSLSEKARASLLTSAGLAHLRQGRKDEATEKIGEALALDAGSAYPLYGQIMLSIDSGDLDRARNQLDRLLKRHARYAPGWSLLGDLEQKNNRLEEAEEAYGKAISLRYDNGSDKLKRVFVRIRLKRYDQARKDLDELKTESPRHPGIQYAQGLLHFIDKDLPKAQESFETALQSNADFAPALFYLGATQYLQGNMEQAVEYLNRFRAGNPDNRIARILVATIRLKQNDYESVENLLQPLIGPESGDVFLLNLMATALLKDGKTQQGMRLLERIVELEPESTPEAALAKAKLGIGYLAGGDQDAAVKMLESAIEIDPNLQQVDSVLVLNYLRQGQADKAVQVASRFVARQPDSPVAHTLLGMAYLAQNRESEAEASFLRATEVAPGDPAASMNLAALAMKRSEPDRAREIYDRIFEVHPDDLGALIGLAALQAGQGDLQGAKKRLEQAIAAHPDALQPRILLAQIHLKERDAAAALRTLGDFQARQSDTPGVMAVVGEAYLFQNRFREAVRILQRLVTMRPDSAQARFLLSKAYAGTGDRVRMEEQLSRALELDPSYYAARMVRANIRLIQGDVDGAARDIGKLKEQYADDAGVMGLEAVLLAKQGDAKGARDRLEQRFLADPSTGTLLDLVRMEWALGERKRAIERLTGWLERQPDDTRARMMLADAYLQQGETKAPLEQYLRVLDQSENNVIALLNAALLLREEDPERALSYAEKALSLTPESVAAMDTLAAVLLRTGSIDRARELNAKTLEKAPGTPAYRFRKAQILEASGDREAATRLLATLLSEKAGFRERDQAQALYQRLTAR</sequence>
<feature type="repeat" description="TPR" evidence="1">
    <location>
        <begin position="471"/>
        <end position="504"/>
    </location>
</feature>
<evidence type="ECO:0000256" key="2">
    <source>
        <dbReference type="SAM" id="Coils"/>
    </source>
</evidence>
<dbReference type="Gene3D" id="1.25.40.10">
    <property type="entry name" value="Tetratricopeptide repeat domain"/>
    <property type="match status" value="4"/>
</dbReference>
<dbReference type="InterPro" id="IPR019734">
    <property type="entry name" value="TPR_rpt"/>
</dbReference>
<name>A0A831W7Y7_9GAMM</name>
<dbReference type="SMART" id="SM00386">
    <property type="entry name" value="HAT"/>
    <property type="match status" value="3"/>
</dbReference>
<dbReference type="SMART" id="SM00028">
    <property type="entry name" value="TPR"/>
    <property type="match status" value="16"/>
</dbReference>
<accession>A0A831W7Y7</accession>
<keyword evidence="2" id="KW-0175">Coiled coil</keyword>
<feature type="repeat" description="TPR" evidence="1">
    <location>
        <begin position="641"/>
        <end position="674"/>
    </location>
</feature>
<dbReference type="AlphaFoldDB" id="A0A831W7Y7"/>
<dbReference type="Proteomes" id="UP000886251">
    <property type="component" value="Unassembled WGS sequence"/>
</dbReference>
<proteinExistence type="predicted"/>
<dbReference type="GO" id="GO:0006396">
    <property type="term" value="P:RNA processing"/>
    <property type="evidence" value="ECO:0007669"/>
    <property type="project" value="InterPro"/>
</dbReference>
<evidence type="ECO:0000313" key="3">
    <source>
        <dbReference type="EMBL" id="HEB97041.1"/>
    </source>
</evidence>
<dbReference type="InterPro" id="IPR014266">
    <property type="entry name" value="PEP-CTERM_TPR_PrsT"/>
</dbReference>
<gene>
    <name evidence="3" type="primary">prsT</name>
    <name evidence="3" type="ORF">ENI96_11500</name>
</gene>
<feature type="repeat" description="TPR" evidence="1">
    <location>
        <begin position="505"/>
        <end position="538"/>
    </location>
</feature>
<organism evidence="3">
    <name type="scientific">Sedimenticola thiotaurini</name>
    <dbReference type="NCBI Taxonomy" id="1543721"/>
    <lineage>
        <taxon>Bacteria</taxon>
        <taxon>Pseudomonadati</taxon>
        <taxon>Pseudomonadota</taxon>
        <taxon>Gammaproteobacteria</taxon>
        <taxon>Chromatiales</taxon>
        <taxon>Sedimenticolaceae</taxon>
        <taxon>Sedimenticola</taxon>
    </lineage>
</organism>
<dbReference type="PROSITE" id="PS51257">
    <property type="entry name" value="PROKAR_LIPOPROTEIN"/>
    <property type="match status" value="1"/>
</dbReference>
<feature type="repeat" description="TPR" evidence="1">
    <location>
        <begin position="195"/>
        <end position="228"/>
    </location>
</feature>
<reference evidence="3" key="1">
    <citation type="journal article" date="2020" name="mSystems">
        <title>Genome- and Community-Level Interaction Insights into Carbon Utilization and Element Cycling Functions of Hydrothermarchaeota in Hydrothermal Sediment.</title>
        <authorList>
            <person name="Zhou Z."/>
            <person name="Liu Y."/>
            <person name="Xu W."/>
            <person name="Pan J."/>
            <person name="Luo Z.H."/>
            <person name="Li M."/>
        </authorList>
    </citation>
    <scope>NUCLEOTIDE SEQUENCE [LARGE SCALE GENOMIC DNA]</scope>
    <source>
        <strain evidence="3">HyVt-443</strain>
    </source>
</reference>
<dbReference type="SUPFAM" id="SSF48452">
    <property type="entry name" value="TPR-like"/>
    <property type="match status" value="3"/>
</dbReference>
<dbReference type="InterPro" id="IPR011990">
    <property type="entry name" value="TPR-like_helical_dom_sf"/>
</dbReference>
<dbReference type="Pfam" id="PF14559">
    <property type="entry name" value="TPR_19"/>
    <property type="match status" value="4"/>
</dbReference>
<comment type="caution">
    <text evidence="3">The sequence shown here is derived from an EMBL/GenBank/DDBJ whole genome shotgun (WGS) entry which is preliminary data.</text>
</comment>
<dbReference type="EMBL" id="DRKP01000137">
    <property type="protein sequence ID" value="HEB97041.1"/>
    <property type="molecule type" value="Genomic_DNA"/>
</dbReference>
<dbReference type="InterPro" id="IPR003107">
    <property type="entry name" value="HAT"/>
</dbReference>
<feature type="repeat" description="TPR" evidence="1">
    <location>
        <begin position="403"/>
        <end position="436"/>
    </location>
</feature>
<keyword evidence="1" id="KW-0802">TPR repeat</keyword>
<dbReference type="PANTHER" id="PTHR12558">
    <property type="entry name" value="CELL DIVISION CYCLE 16,23,27"/>
    <property type="match status" value="1"/>
</dbReference>
<dbReference type="PANTHER" id="PTHR12558:SF13">
    <property type="entry name" value="CELL DIVISION CYCLE PROTEIN 27 HOMOLOG"/>
    <property type="match status" value="1"/>
</dbReference>
<evidence type="ECO:0000256" key="1">
    <source>
        <dbReference type="PROSITE-ProRule" id="PRU00339"/>
    </source>
</evidence>
<feature type="repeat" description="TPR" evidence="1">
    <location>
        <begin position="607"/>
        <end position="640"/>
    </location>
</feature>